<dbReference type="Proteomes" id="UP001482620">
    <property type="component" value="Unassembled WGS sequence"/>
</dbReference>
<gene>
    <name evidence="2" type="ORF">ILYODFUR_016489</name>
</gene>
<feature type="region of interest" description="Disordered" evidence="1">
    <location>
        <begin position="1"/>
        <end position="30"/>
    </location>
</feature>
<comment type="caution">
    <text evidence="2">The sequence shown here is derived from an EMBL/GenBank/DDBJ whole genome shotgun (WGS) entry which is preliminary data.</text>
</comment>
<evidence type="ECO:0000256" key="1">
    <source>
        <dbReference type="SAM" id="MobiDB-lite"/>
    </source>
</evidence>
<feature type="region of interest" description="Disordered" evidence="1">
    <location>
        <begin position="107"/>
        <end position="127"/>
    </location>
</feature>
<protein>
    <submittedName>
        <fullName evidence="2">Uncharacterized protein</fullName>
    </submittedName>
</protein>
<organism evidence="2 3">
    <name type="scientific">Ilyodon furcidens</name>
    <name type="common">goldbreast splitfin</name>
    <dbReference type="NCBI Taxonomy" id="33524"/>
    <lineage>
        <taxon>Eukaryota</taxon>
        <taxon>Metazoa</taxon>
        <taxon>Chordata</taxon>
        <taxon>Craniata</taxon>
        <taxon>Vertebrata</taxon>
        <taxon>Euteleostomi</taxon>
        <taxon>Actinopterygii</taxon>
        <taxon>Neopterygii</taxon>
        <taxon>Teleostei</taxon>
        <taxon>Neoteleostei</taxon>
        <taxon>Acanthomorphata</taxon>
        <taxon>Ovalentaria</taxon>
        <taxon>Atherinomorphae</taxon>
        <taxon>Cyprinodontiformes</taxon>
        <taxon>Goodeidae</taxon>
        <taxon>Ilyodon</taxon>
    </lineage>
</organism>
<reference evidence="2 3" key="1">
    <citation type="submission" date="2021-06" db="EMBL/GenBank/DDBJ databases">
        <authorList>
            <person name="Palmer J.M."/>
        </authorList>
    </citation>
    <scope>NUCLEOTIDE SEQUENCE [LARGE SCALE GENOMIC DNA]</scope>
    <source>
        <strain evidence="3">if_2019</strain>
        <tissue evidence="2">Muscle</tissue>
    </source>
</reference>
<feature type="non-terminal residue" evidence="2">
    <location>
        <position position="1"/>
    </location>
</feature>
<proteinExistence type="predicted"/>
<name>A0ABV0UI00_9TELE</name>
<sequence length="152" mass="16952">AEMKLLLKDHHLKPQSLEGSKKKHADKKRSCSRNWSCRNITLERLVEDNHITVMIARNGLIQSPLNKEQATQASKNKAAPTSVNLGWMSGTYSVCVCVSSRGRSSVSTGSRWRATGNGKSPHMTSQFTGVYPPDKKPLMSYKLRLNSLAVRR</sequence>
<keyword evidence="3" id="KW-1185">Reference proteome</keyword>
<evidence type="ECO:0000313" key="2">
    <source>
        <dbReference type="EMBL" id="MEQ2244376.1"/>
    </source>
</evidence>
<feature type="compositionally biased region" description="Basic residues" evidence="1">
    <location>
        <begin position="21"/>
        <end position="30"/>
    </location>
</feature>
<dbReference type="EMBL" id="JAHRIQ010071016">
    <property type="protein sequence ID" value="MEQ2244376.1"/>
    <property type="molecule type" value="Genomic_DNA"/>
</dbReference>
<evidence type="ECO:0000313" key="3">
    <source>
        <dbReference type="Proteomes" id="UP001482620"/>
    </source>
</evidence>
<accession>A0ABV0UI00</accession>